<protein>
    <submittedName>
        <fullName evidence="9">Hydrogenase 2 operon protein HybA</fullName>
        <ecNumber evidence="9">1.12.99.6</ecNumber>
    </submittedName>
</protein>
<dbReference type="PANTHER" id="PTHR43545:SF1">
    <property type="entry name" value="HYDROGENASE-2 OPERON PROTEIN HYBA"/>
    <property type="match status" value="1"/>
</dbReference>
<dbReference type="SUPFAM" id="SSF54862">
    <property type="entry name" value="4Fe-4S ferredoxins"/>
    <property type="match status" value="1"/>
</dbReference>
<organism evidence="9 10">
    <name type="scientific">Magnetospirillum sulfuroxidans</name>
    <dbReference type="NCBI Taxonomy" id="611300"/>
    <lineage>
        <taxon>Bacteria</taxon>
        <taxon>Pseudomonadati</taxon>
        <taxon>Pseudomonadota</taxon>
        <taxon>Alphaproteobacteria</taxon>
        <taxon>Rhodospirillales</taxon>
        <taxon>Rhodospirillaceae</taxon>
        <taxon>Magnetospirillum</taxon>
    </lineage>
</organism>
<comment type="caution">
    <text evidence="9">The sequence shown here is derived from an EMBL/GenBank/DDBJ whole genome shotgun (WGS) entry which is preliminary data.</text>
</comment>
<feature type="domain" description="4Fe-4S ferredoxin-type" evidence="8">
    <location>
        <begin position="44"/>
        <end position="74"/>
    </location>
</feature>
<evidence type="ECO:0000256" key="2">
    <source>
        <dbReference type="ARBA" id="ARBA00022485"/>
    </source>
</evidence>
<gene>
    <name evidence="9" type="primary">hybA</name>
    <name evidence="9" type="ORF">KEC16_17175</name>
</gene>
<name>A0ABS5IGC0_9PROT</name>
<dbReference type="Proteomes" id="UP000680714">
    <property type="component" value="Unassembled WGS sequence"/>
</dbReference>
<dbReference type="InterPro" id="IPR006311">
    <property type="entry name" value="TAT_signal"/>
</dbReference>
<keyword evidence="2" id="KW-0004">4Fe-4S</keyword>
<dbReference type="EC" id="1.12.99.6" evidence="9"/>
<evidence type="ECO:0000313" key="10">
    <source>
        <dbReference type="Proteomes" id="UP000680714"/>
    </source>
</evidence>
<dbReference type="EMBL" id="JAGTUF010000023">
    <property type="protein sequence ID" value="MBR9973461.1"/>
    <property type="molecule type" value="Genomic_DNA"/>
</dbReference>
<feature type="domain" description="4Fe-4S ferredoxin-type" evidence="8">
    <location>
        <begin position="110"/>
        <end position="141"/>
    </location>
</feature>
<dbReference type="PROSITE" id="PS00198">
    <property type="entry name" value="4FE4S_FER_1"/>
    <property type="match status" value="1"/>
</dbReference>
<evidence type="ECO:0000256" key="7">
    <source>
        <dbReference type="SAM" id="SignalP"/>
    </source>
</evidence>
<dbReference type="GO" id="GO:0033748">
    <property type="term" value="F:hydrogenase (acceptor) activity"/>
    <property type="evidence" value="ECO:0007669"/>
    <property type="project" value="UniProtKB-EC"/>
</dbReference>
<keyword evidence="7" id="KW-0732">Signal</keyword>
<dbReference type="Gene3D" id="3.30.70.20">
    <property type="match status" value="2"/>
</dbReference>
<dbReference type="Pfam" id="PF13247">
    <property type="entry name" value="Fer4_11"/>
    <property type="match status" value="1"/>
</dbReference>
<dbReference type="NCBIfam" id="TIGR01409">
    <property type="entry name" value="TAT_signal_seq"/>
    <property type="match status" value="1"/>
</dbReference>
<proteinExistence type="predicted"/>
<dbReference type="PROSITE" id="PS51379">
    <property type="entry name" value="4FE4S_FER_2"/>
    <property type="match status" value="3"/>
</dbReference>
<accession>A0ABS5IGC0</accession>
<evidence type="ECO:0000256" key="6">
    <source>
        <dbReference type="ARBA" id="ARBA00023014"/>
    </source>
</evidence>
<dbReference type="PROSITE" id="PS51318">
    <property type="entry name" value="TAT"/>
    <property type="match status" value="1"/>
</dbReference>
<dbReference type="InterPro" id="IPR017896">
    <property type="entry name" value="4Fe4S_Fe-S-bd"/>
</dbReference>
<feature type="chain" id="PRO_5046544074" evidence="7">
    <location>
        <begin position="34"/>
        <end position="327"/>
    </location>
</feature>
<comment type="subcellular location">
    <subcellularLocation>
        <location evidence="1">Cell envelope</location>
    </subcellularLocation>
</comment>
<evidence type="ECO:0000256" key="4">
    <source>
        <dbReference type="ARBA" id="ARBA00022737"/>
    </source>
</evidence>
<feature type="signal peptide" evidence="7">
    <location>
        <begin position="1"/>
        <end position="33"/>
    </location>
</feature>
<keyword evidence="3" id="KW-0479">Metal-binding</keyword>
<dbReference type="InterPro" id="IPR017900">
    <property type="entry name" value="4Fe4S_Fe_S_CS"/>
</dbReference>
<dbReference type="InterPro" id="IPR019546">
    <property type="entry name" value="TAT_signal_bac_arc"/>
</dbReference>
<dbReference type="RefSeq" id="WP_211551206.1">
    <property type="nucleotide sequence ID" value="NZ_JAGTUF010000023.1"/>
</dbReference>
<dbReference type="NCBIfam" id="NF008134">
    <property type="entry name" value="PRK10882.1"/>
    <property type="match status" value="1"/>
</dbReference>
<dbReference type="PANTHER" id="PTHR43545">
    <property type="entry name" value="FORMATE DEHYDROGENASE, NITRATE-INDUCIBLE, IRON-SULFUR SUBUNIT"/>
    <property type="match status" value="1"/>
</dbReference>
<dbReference type="InterPro" id="IPR051555">
    <property type="entry name" value="FDH_Electron_Transfer_Unit"/>
</dbReference>
<evidence type="ECO:0000259" key="8">
    <source>
        <dbReference type="PROSITE" id="PS51379"/>
    </source>
</evidence>
<keyword evidence="4" id="KW-0677">Repeat</keyword>
<dbReference type="Pfam" id="PF10518">
    <property type="entry name" value="TAT_signal"/>
    <property type="match status" value="1"/>
</dbReference>
<feature type="domain" description="4Fe-4S ferredoxin-type" evidence="8">
    <location>
        <begin position="143"/>
        <end position="172"/>
    </location>
</feature>
<evidence type="ECO:0000256" key="1">
    <source>
        <dbReference type="ARBA" id="ARBA00004196"/>
    </source>
</evidence>
<keyword evidence="5" id="KW-0408">Iron</keyword>
<evidence type="ECO:0000256" key="3">
    <source>
        <dbReference type="ARBA" id="ARBA00022723"/>
    </source>
</evidence>
<evidence type="ECO:0000313" key="9">
    <source>
        <dbReference type="EMBL" id="MBR9973461.1"/>
    </source>
</evidence>
<sequence length="327" mass="34951">MTVNRRNFIKGAAGGGAALATAAVVSVPSPAQARPNKEMSPNAVGLLFDSTLCVGCKACVAGCKEANGLPVDVNTSDALWDTPLDIGPKTYNVIKLYADGTADHKDQERDGFAFIKKSCMHCVDPSCVSVCPVSAMTKDAKTGIVGYNPDICIGCRYCVASCPFGVPQSEFDTPVPKIKKCEMCRHRQAEGKIPACAEVCPTGATIFGPLTAINEEIARRRAMKAGEANVFERRTIGSGDTHERPAAQYIDHVYGETEVGGTQFRHMAGVSFEKLGYPNLREKSFASESEGIQHTLYKGLIAPAVVLGGLVWAAKRASHIDDEHPEE</sequence>
<keyword evidence="9" id="KW-0560">Oxidoreductase</keyword>
<keyword evidence="10" id="KW-1185">Reference proteome</keyword>
<dbReference type="CDD" id="cd10561">
    <property type="entry name" value="HybA_like"/>
    <property type="match status" value="1"/>
</dbReference>
<reference evidence="9 10" key="1">
    <citation type="submission" date="2021-04" db="EMBL/GenBank/DDBJ databases">
        <title>Magnetospirillum sulfuroxidans sp. nov., a facultative chemolithoautotrophic sulfur-oxidizing alphaproteobacterium isolated from freshwater sediment and proposals for Paramagetospirillum gen. nov., and Magnetospirillaceae fam. nov.</title>
        <authorList>
            <person name="Koziaeva V."/>
            <person name="Geelhoed J.S."/>
            <person name="Sorokin D.Y."/>
            <person name="Grouzdev D.S."/>
        </authorList>
    </citation>
    <scope>NUCLEOTIDE SEQUENCE [LARGE SCALE GENOMIC DNA]</scope>
    <source>
        <strain evidence="9 10">J10</strain>
    </source>
</reference>
<evidence type="ECO:0000256" key="5">
    <source>
        <dbReference type="ARBA" id="ARBA00023004"/>
    </source>
</evidence>
<keyword evidence="6" id="KW-0411">Iron-sulfur</keyword>